<proteinExistence type="predicted"/>
<gene>
    <name evidence="1" type="ORF">GQA70_08405</name>
</gene>
<sequence length="98" mass="10184">MSTSNTTEVLLGCDPQVRVVIIEDGGNLMLEVYAQDPGNTDIDALFLNLTGPSMAGDLNVYPAFDETIGSNGENGTGVEIQTGALNQLKNGAQVQGAI</sequence>
<evidence type="ECO:0000313" key="1">
    <source>
        <dbReference type="EMBL" id="QRF66328.1"/>
    </source>
</evidence>
<accession>A0ABX7F7H3</accession>
<keyword evidence="2" id="KW-1185">Reference proteome</keyword>
<reference evidence="1 2" key="1">
    <citation type="submission" date="2019-12" db="EMBL/GenBank/DDBJ databases">
        <title>Complete Genome Sequence of a Quorum-Sensing Bacterium,Rhodobacteraceae bacterium C31, Isolated from a marine microalgae symbiotic bacteria.</title>
        <authorList>
            <person name="Zhang Y."/>
        </authorList>
    </citation>
    <scope>NUCLEOTIDE SEQUENCE [LARGE SCALE GENOMIC DNA]</scope>
    <source>
        <strain evidence="1 2">C31</strain>
    </source>
</reference>
<name>A0ABX7F7H3_9RHOB</name>
<dbReference type="EMBL" id="CP047166">
    <property type="protein sequence ID" value="QRF66328.1"/>
    <property type="molecule type" value="Genomic_DNA"/>
</dbReference>
<organism evidence="1 2">
    <name type="scientific">Ponticoccus alexandrii</name>
    <dbReference type="NCBI Taxonomy" id="1943633"/>
    <lineage>
        <taxon>Bacteria</taxon>
        <taxon>Pseudomonadati</taxon>
        <taxon>Pseudomonadota</taxon>
        <taxon>Alphaproteobacteria</taxon>
        <taxon>Rhodobacterales</taxon>
        <taxon>Roseobacteraceae</taxon>
        <taxon>Ponticoccus</taxon>
    </lineage>
</organism>
<dbReference type="Proteomes" id="UP000596387">
    <property type="component" value="Chromosome"/>
</dbReference>
<evidence type="ECO:0000313" key="2">
    <source>
        <dbReference type="Proteomes" id="UP000596387"/>
    </source>
</evidence>
<dbReference type="RefSeq" id="WP_023848207.1">
    <property type="nucleotide sequence ID" value="NZ_CP047166.1"/>
</dbReference>
<protein>
    <submittedName>
        <fullName evidence="1">Uncharacterized protein</fullName>
    </submittedName>
</protein>